<accession>A0A2P2NLV7</accession>
<dbReference type="AlphaFoldDB" id="A0A2P2NLV7"/>
<organism evidence="1">
    <name type="scientific">Rhizophora mucronata</name>
    <name type="common">Asiatic mangrove</name>
    <dbReference type="NCBI Taxonomy" id="61149"/>
    <lineage>
        <taxon>Eukaryota</taxon>
        <taxon>Viridiplantae</taxon>
        <taxon>Streptophyta</taxon>
        <taxon>Embryophyta</taxon>
        <taxon>Tracheophyta</taxon>
        <taxon>Spermatophyta</taxon>
        <taxon>Magnoliopsida</taxon>
        <taxon>eudicotyledons</taxon>
        <taxon>Gunneridae</taxon>
        <taxon>Pentapetalae</taxon>
        <taxon>rosids</taxon>
        <taxon>fabids</taxon>
        <taxon>Malpighiales</taxon>
        <taxon>Rhizophoraceae</taxon>
        <taxon>Rhizophora</taxon>
    </lineage>
</organism>
<reference evidence="1" key="1">
    <citation type="submission" date="2018-02" db="EMBL/GenBank/DDBJ databases">
        <title>Rhizophora mucronata_Transcriptome.</title>
        <authorList>
            <person name="Meera S.P."/>
            <person name="Sreeshan A."/>
            <person name="Augustine A."/>
        </authorList>
    </citation>
    <scope>NUCLEOTIDE SEQUENCE</scope>
    <source>
        <tissue evidence="1">Leaf</tissue>
    </source>
</reference>
<dbReference type="EMBL" id="GGEC01062959">
    <property type="protein sequence ID" value="MBX43443.1"/>
    <property type="molecule type" value="Transcribed_RNA"/>
</dbReference>
<protein>
    <submittedName>
        <fullName evidence="1">Uncharacterized protein</fullName>
    </submittedName>
</protein>
<sequence>MRSLEGIHLCILLRGLLYSKITLHMSGLSRISQYAHTHTYTYVAAYLFNSDIARTSHESFAWLQAKRGR</sequence>
<evidence type="ECO:0000313" key="1">
    <source>
        <dbReference type="EMBL" id="MBX43443.1"/>
    </source>
</evidence>
<proteinExistence type="predicted"/>
<name>A0A2P2NLV7_RHIMU</name>